<dbReference type="PROSITE" id="PS51450">
    <property type="entry name" value="LRR"/>
    <property type="match status" value="2"/>
</dbReference>
<evidence type="ECO:0000313" key="4">
    <source>
        <dbReference type="EMBL" id="RMZ94978.1"/>
    </source>
</evidence>
<dbReference type="PANTHER" id="PTHR45712:SF22">
    <property type="entry name" value="INSULIN-LIKE GROWTH FACTOR-BINDING PROTEIN COMPLEX ACID LABILE SUBUNIT"/>
    <property type="match status" value="1"/>
</dbReference>
<dbReference type="EMBL" id="REGN01012688">
    <property type="protein sequence ID" value="RMZ94978.1"/>
    <property type="molecule type" value="Genomic_DNA"/>
</dbReference>
<gene>
    <name evidence="4" type="ORF">BpHYR1_046483</name>
</gene>
<sequence length="411" mass="47301">MFFPLIILAVINTVFAFNFKDILIKKPYEIVFDTTTTTKKAVHVDQLDQRCPLEFGSSSLQTGCRCNFNTSTIECIYSDRLDTIPPFYQTEAAINWNVNLKCKNFSFLSNFRPFLPLDKINVLDLSSSLDPSTECKNAENSSLLKLSRLGHQVTNTNKKSLKIEQINLENNNLKSINLINNTSYELKINSLKLSNNSLESLDIKTHLDLCYLEMESLDASNNQLKRIEIGFLIFLTRLNLSQNHLTSFLVDFYNSQEFRLYHARSCHFANTTNLHSSLINLDASINFLSILPFKILDTQYSDLIFLNLSQNRLREIRNYEFSSMGMLERLDLSHNLIVQVFNKSLSGLKSLHYLDLSDNRVSQIPAGMFKEQKEILQILNLNRNSLSQVPQEAFKFLGHLKCLHLCQNQIK</sequence>
<dbReference type="InterPro" id="IPR003591">
    <property type="entry name" value="Leu-rich_rpt_typical-subtyp"/>
</dbReference>
<keyword evidence="1" id="KW-0433">Leucine-rich repeat</keyword>
<reference evidence="4 5" key="1">
    <citation type="journal article" date="2018" name="Sci. Rep.">
        <title>Genomic signatures of local adaptation to the degree of environmental predictability in rotifers.</title>
        <authorList>
            <person name="Franch-Gras L."/>
            <person name="Hahn C."/>
            <person name="Garcia-Roger E.M."/>
            <person name="Carmona M.J."/>
            <person name="Serra M."/>
            <person name="Gomez A."/>
        </authorList>
    </citation>
    <scope>NUCLEOTIDE SEQUENCE [LARGE SCALE GENOMIC DNA]</scope>
    <source>
        <strain evidence="4">HYR1</strain>
    </source>
</reference>
<dbReference type="InterPro" id="IPR032675">
    <property type="entry name" value="LRR_dom_sf"/>
</dbReference>
<name>A0A3M7P7D6_BRAPC</name>
<evidence type="ECO:0000313" key="5">
    <source>
        <dbReference type="Proteomes" id="UP000276133"/>
    </source>
</evidence>
<dbReference type="InterPro" id="IPR001611">
    <property type="entry name" value="Leu-rich_rpt"/>
</dbReference>
<evidence type="ECO:0000256" key="3">
    <source>
        <dbReference type="SAM" id="SignalP"/>
    </source>
</evidence>
<keyword evidence="3" id="KW-0732">Signal</keyword>
<dbReference type="SUPFAM" id="SSF52058">
    <property type="entry name" value="L domain-like"/>
    <property type="match status" value="1"/>
</dbReference>
<protein>
    <submittedName>
        <fullName evidence="4">Leucine rich repeat</fullName>
    </submittedName>
</protein>
<dbReference type="InterPro" id="IPR050333">
    <property type="entry name" value="SLRP"/>
</dbReference>
<evidence type="ECO:0000256" key="2">
    <source>
        <dbReference type="ARBA" id="ARBA00022737"/>
    </source>
</evidence>
<feature type="signal peptide" evidence="3">
    <location>
        <begin position="1"/>
        <end position="16"/>
    </location>
</feature>
<dbReference type="OrthoDB" id="1055097at2759"/>
<dbReference type="Gene3D" id="3.80.10.10">
    <property type="entry name" value="Ribonuclease Inhibitor"/>
    <property type="match status" value="2"/>
</dbReference>
<keyword evidence="2" id="KW-0677">Repeat</keyword>
<proteinExistence type="predicted"/>
<organism evidence="4 5">
    <name type="scientific">Brachionus plicatilis</name>
    <name type="common">Marine rotifer</name>
    <name type="synonym">Brachionus muelleri</name>
    <dbReference type="NCBI Taxonomy" id="10195"/>
    <lineage>
        <taxon>Eukaryota</taxon>
        <taxon>Metazoa</taxon>
        <taxon>Spiralia</taxon>
        <taxon>Gnathifera</taxon>
        <taxon>Rotifera</taxon>
        <taxon>Eurotatoria</taxon>
        <taxon>Monogononta</taxon>
        <taxon>Pseudotrocha</taxon>
        <taxon>Ploima</taxon>
        <taxon>Brachionidae</taxon>
        <taxon>Brachionus</taxon>
    </lineage>
</organism>
<comment type="caution">
    <text evidence="4">The sequence shown here is derived from an EMBL/GenBank/DDBJ whole genome shotgun (WGS) entry which is preliminary data.</text>
</comment>
<keyword evidence="5" id="KW-1185">Reference proteome</keyword>
<accession>A0A3M7P7D6</accession>
<dbReference type="STRING" id="10195.A0A3M7P7D6"/>
<dbReference type="Proteomes" id="UP000276133">
    <property type="component" value="Unassembled WGS sequence"/>
</dbReference>
<evidence type="ECO:0000256" key="1">
    <source>
        <dbReference type="ARBA" id="ARBA00022614"/>
    </source>
</evidence>
<dbReference type="Pfam" id="PF13855">
    <property type="entry name" value="LRR_8"/>
    <property type="match status" value="2"/>
</dbReference>
<feature type="non-terminal residue" evidence="4">
    <location>
        <position position="411"/>
    </location>
</feature>
<dbReference type="AlphaFoldDB" id="A0A3M7P7D6"/>
<dbReference type="SMART" id="SM00369">
    <property type="entry name" value="LRR_TYP"/>
    <property type="match status" value="5"/>
</dbReference>
<feature type="chain" id="PRO_5018196460" evidence="3">
    <location>
        <begin position="17"/>
        <end position="411"/>
    </location>
</feature>
<dbReference type="PANTHER" id="PTHR45712">
    <property type="entry name" value="AGAP008170-PA"/>
    <property type="match status" value="1"/>
</dbReference>